<dbReference type="AlphaFoldDB" id="A0A4S2H372"/>
<accession>A0A4S2H372</accession>
<dbReference type="InterPro" id="IPR001624">
    <property type="entry name" value="FliE"/>
</dbReference>
<sequence length="104" mass="10541">MDLAALRAYAAAAQNVAGSVSTGPAQEPQAAAGPDFGSLVMDAVGQTEASISTAENLTAQAATGQAELVDVVTAVAAAEVQLETVIAVRDQVIKAYQEILRMPI</sequence>
<dbReference type="EMBL" id="SRXW01000001">
    <property type="protein sequence ID" value="TGY90006.1"/>
    <property type="molecule type" value="Genomic_DNA"/>
</dbReference>
<dbReference type="RefSeq" id="WP_135994503.1">
    <property type="nucleotide sequence ID" value="NZ_CP071057.1"/>
</dbReference>
<dbReference type="OrthoDB" id="8481852at2"/>
<keyword evidence="6" id="KW-0969">Cilium</keyword>
<evidence type="ECO:0000256" key="2">
    <source>
        <dbReference type="ARBA" id="ARBA00009272"/>
    </source>
</evidence>
<keyword evidence="7" id="KW-1185">Reference proteome</keyword>
<keyword evidence="3 4" id="KW-0975">Bacterial flagellum</keyword>
<dbReference type="Proteomes" id="UP000308054">
    <property type="component" value="Unassembled WGS sequence"/>
</dbReference>
<dbReference type="GO" id="GO:0071973">
    <property type="term" value="P:bacterial-type flagellum-dependent cell motility"/>
    <property type="evidence" value="ECO:0007669"/>
    <property type="project" value="InterPro"/>
</dbReference>
<dbReference type="GO" id="GO:0009425">
    <property type="term" value="C:bacterial-type flagellum basal body"/>
    <property type="evidence" value="ECO:0007669"/>
    <property type="project" value="UniProtKB-SubCell"/>
</dbReference>
<dbReference type="HAMAP" id="MF_00724">
    <property type="entry name" value="FliE"/>
    <property type="match status" value="1"/>
</dbReference>
<keyword evidence="6" id="KW-0282">Flagellum</keyword>
<name>A0A4S2H372_9PROT</name>
<evidence type="ECO:0000256" key="3">
    <source>
        <dbReference type="ARBA" id="ARBA00023143"/>
    </source>
</evidence>
<evidence type="ECO:0000256" key="1">
    <source>
        <dbReference type="ARBA" id="ARBA00004117"/>
    </source>
</evidence>
<protein>
    <recommendedName>
        <fullName evidence="4 5">Flagellar hook-basal body complex protein FliE</fullName>
    </recommendedName>
</protein>
<dbReference type="NCBIfam" id="TIGR00205">
    <property type="entry name" value="fliE"/>
    <property type="match status" value="1"/>
</dbReference>
<evidence type="ECO:0000256" key="5">
    <source>
        <dbReference type="NCBIfam" id="TIGR00205"/>
    </source>
</evidence>
<comment type="caution">
    <text evidence="6">The sequence shown here is derived from an EMBL/GenBank/DDBJ whole genome shotgun (WGS) entry which is preliminary data.</text>
</comment>
<keyword evidence="6" id="KW-0966">Cell projection</keyword>
<comment type="subcellular location">
    <subcellularLocation>
        <location evidence="1 4">Bacterial flagellum basal body</location>
    </subcellularLocation>
</comment>
<reference evidence="6 7" key="1">
    <citation type="journal article" date="2017" name="Int. J. Syst. Evol. Microbiol.">
        <title>Marinicauda algicola sp. nov., isolated from a marine red alga Rhodosorus marinus.</title>
        <authorList>
            <person name="Jeong S.E."/>
            <person name="Jeon S.H."/>
            <person name="Chun B.H."/>
            <person name="Kim D.W."/>
            <person name="Jeon C.O."/>
        </authorList>
    </citation>
    <scope>NUCLEOTIDE SEQUENCE [LARGE SCALE GENOMIC DNA]</scope>
    <source>
        <strain evidence="6 7">JCM 31718</strain>
    </source>
</reference>
<organism evidence="6 7">
    <name type="scientific">Marinicauda algicola</name>
    <dbReference type="NCBI Taxonomy" id="2029849"/>
    <lineage>
        <taxon>Bacteria</taxon>
        <taxon>Pseudomonadati</taxon>
        <taxon>Pseudomonadota</taxon>
        <taxon>Alphaproteobacteria</taxon>
        <taxon>Maricaulales</taxon>
        <taxon>Maricaulaceae</taxon>
        <taxon>Marinicauda</taxon>
    </lineage>
</organism>
<evidence type="ECO:0000313" key="7">
    <source>
        <dbReference type="Proteomes" id="UP000308054"/>
    </source>
</evidence>
<dbReference type="GO" id="GO:0005198">
    <property type="term" value="F:structural molecule activity"/>
    <property type="evidence" value="ECO:0007669"/>
    <property type="project" value="UniProtKB-UniRule"/>
</dbReference>
<dbReference type="GO" id="GO:0003774">
    <property type="term" value="F:cytoskeletal motor activity"/>
    <property type="evidence" value="ECO:0007669"/>
    <property type="project" value="InterPro"/>
</dbReference>
<comment type="similarity">
    <text evidence="2 4">Belongs to the FliE family.</text>
</comment>
<evidence type="ECO:0000256" key="4">
    <source>
        <dbReference type="HAMAP-Rule" id="MF_00724"/>
    </source>
</evidence>
<gene>
    <name evidence="4 6" type="primary">fliE</name>
    <name evidence="6" type="ORF">E5163_02420</name>
</gene>
<evidence type="ECO:0000313" key="6">
    <source>
        <dbReference type="EMBL" id="TGY90006.1"/>
    </source>
</evidence>
<dbReference type="PANTHER" id="PTHR34653">
    <property type="match status" value="1"/>
</dbReference>
<dbReference type="Pfam" id="PF02049">
    <property type="entry name" value="FliE"/>
    <property type="match status" value="1"/>
</dbReference>
<dbReference type="PANTHER" id="PTHR34653:SF1">
    <property type="entry name" value="FLAGELLAR HOOK-BASAL BODY COMPLEX PROTEIN FLIE"/>
    <property type="match status" value="1"/>
</dbReference>
<proteinExistence type="inferred from homology"/>